<evidence type="ECO:0000256" key="2">
    <source>
        <dbReference type="ARBA" id="ARBA00022692"/>
    </source>
</evidence>
<organism evidence="7 8">
    <name type="scientific">Streptomyces caeni</name>
    <dbReference type="NCBI Taxonomy" id="2307231"/>
    <lineage>
        <taxon>Bacteria</taxon>
        <taxon>Bacillati</taxon>
        <taxon>Actinomycetota</taxon>
        <taxon>Actinomycetes</taxon>
        <taxon>Kitasatosporales</taxon>
        <taxon>Streptomycetaceae</taxon>
        <taxon>Streptomyces</taxon>
    </lineage>
</organism>
<feature type="domain" description="Amino acid permease/ SLC12A" evidence="6">
    <location>
        <begin position="16"/>
        <end position="76"/>
    </location>
</feature>
<comment type="caution">
    <text evidence="7">The sequence shown here is derived from an EMBL/GenBank/DDBJ whole genome shotgun (WGS) entry which is preliminary data.</text>
</comment>
<proteinExistence type="predicted"/>
<accession>A0ABW4IMP3</accession>
<dbReference type="PANTHER" id="PTHR42770:SF16">
    <property type="entry name" value="AMINO ACID PERMEASE"/>
    <property type="match status" value="1"/>
</dbReference>
<keyword evidence="8" id="KW-1185">Reference proteome</keyword>
<dbReference type="PANTHER" id="PTHR42770">
    <property type="entry name" value="AMINO ACID TRANSPORTER-RELATED"/>
    <property type="match status" value="1"/>
</dbReference>
<evidence type="ECO:0000313" key="8">
    <source>
        <dbReference type="Proteomes" id="UP001597261"/>
    </source>
</evidence>
<evidence type="ECO:0000313" key="7">
    <source>
        <dbReference type="EMBL" id="MFD1657776.1"/>
    </source>
</evidence>
<dbReference type="InterPro" id="IPR004841">
    <property type="entry name" value="AA-permease/SLC12A_dom"/>
</dbReference>
<comment type="subcellular location">
    <subcellularLocation>
        <location evidence="1">Membrane</location>
        <topology evidence="1">Multi-pass membrane protein</topology>
    </subcellularLocation>
</comment>
<gene>
    <name evidence="7" type="ORF">ACFSL4_05960</name>
</gene>
<keyword evidence="3 5" id="KW-1133">Transmembrane helix</keyword>
<evidence type="ECO:0000256" key="4">
    <source>
        <dbReference type="ARBA" id="ARBA00023136"/>
    </source>
</evidence>
<feature type="transmembrane region" description="Helical" evidence="5">
    <location>
        <begin position="97"/>
        <end position="120"/>
    </location>
</feature>
<dbReference type="Pfam" id="PF00324">
    <property type="entry name" value="AA_permease"/>
    <property type="match status" value="1"/>
</dbReference>
<dbReference type="Gene3D" id="1.20.1740.10">
    <property type="entry name" value="Amino acid/polyamine transporter I"/>
    <property type="match status" value="1"/>
</dbReference>
<evidence type="ECO:0000256" key="5">
    <source>
        <dbReference type="SAM" id="Phobius"/>
    </source>
</evidence>
<evidence type="ECO:0000256" key="1">
    <source>
        <dbReference type="ARBA" id="ARBA00004141"/>
    </source>
</evidence>
<protein>
    <recommendedName>
        <fullName evidence="6">Amino acid permease/ SLC12A domain-containing protein</fullName>
    </recommendedName>
</protein>
<dbReference type="RefSeq" id="WP_381079262.1">
    <property type="nucleotide sequence ID" value="NZ_JBHUDX010000013.1"/>
</dbReference>
<feature type="transmembrane region" description="Helical" evidence="5">
    <location>
        <begin position="132"/>
        <end position="152"/>
    </location>
</feature>
<keyword evidence="4 5" id="KW-0472">Membrane</keyword>
<dbReference type="EMBL" id="JBHUDX010000013">
    <property type="protein sequence ID" value="MFD1657776.1"/>
    <property type="molecule type" value="Genomic_DNA"/>
</dbReference>
<sequence>MAPAAAAAASIPSGAAFAGGSLPLSVLIALVACLFTAPCVAELARQLPAAGSVAAYAAQGLHPAVGFLVGWGIVVNLACAGYFLRRRRELFKPVRHLLFPLLWIAAFVPALPTAAGLPVFDFVTAPTAPVSYTGPVVGVWMAAGVTVLLVLVRRRPGRIAETARVHLDKSPTSDLRPNGAVQP</sequence>
<keyword evidence="2 5" id="KW-0812">Transmembrane</keyword>
<evidence type="ECO:0000256" key="3">
    <source>
        <dbReference type="ARBA" id="ARBA00022989"/>
    </source>
</evidence>
<name>A0ABW4IMP3_9ACTN</name>
<feature type="transmembrane region" description="Helical" evidence="5">
    <location>
        <begin position="64"/>
        <end position="85"/>
    </location>
</feature>
<dbReference type="Proteomes" id="UP001597261">
    <property type="component" value="Unassembled WGS sequence"/>
</dbReference>
<evidence type="ECO:0000259" key="6">
    <source>
        <dbReference type="Pfam" id="PF00324"/>
    </source>
</evidence>
<reference evidence="8" key="1">
    <citation type="journal article" date="2019" name="Int. J. Syst. Evol. Microbiol.">
        <title>The Global Catalogue of Microorganisms (GCM) 10K type strain sequencing project: providing services to taxonomists for standard genome sequencing and annotation.</title>
        <authorList>
            <consortium name="The Broad Institute Genomics Platform"/>
            <consortium name="The Broad Institute Genome Sequencing Center for Infectious Disease"/>
            <person name="Wu L."/>
            <person name="Ma J."/>
        </authorList>
    </citation>
    <scope>NUCLEOTIDE SEQUENCE [LARGE SCALE GENOMIC DNA]</scope>
    <source>
        <strain evidence="8">CGMCC 1.12470</strain>
    </source>
</reference>
<dbReference type="InterPro" id="IPR050367">
    <property type="entry name" value="APC_superfamily"/>
</dbReference>